<evidence type="ECO:0000256" key="1">
    <source>
        <dbReference type="SAM" id="MobiDB-lite"/>
    </source>
</evidence>
<dbReference type="EMBL" id="BAAAZY010000010">
    <property type="protein sequence ID" value="GAA4057082.1"/>
    <property type="molecule type" value="Genomic_DNA"/>
</dbReference>
<protein>
    <submittedName>
        <fullName evidence="2">Uncharacterized protein</fullName>
    </submittedName>
</protein>
<feature type="compositionally biased region" description="Basic residues" evidence="1">
    <location>
        <begin position="49"/>
        <end position="59"/>
    </location>
</feature>
<dbReference type="Proteomes" id="UP001499984">
    <property type="component" value="Unassembled WGS sequence"/>
</dbReference>
<organism evidence="2 3">
    <name type="scientific">Streptomyces shaanxiensis</name>
    <dbReference type="NCBI Taxonomy" id="653357"/>
    <lineage>
        <taxon>Bacteria</taxon>
        <taxon>Bacillati</taxon>
        <taxon>Actinomycetota</taxon>
        <taxon>Actinomycetes</taxon>
        <taxon>Kitasatosporales</taxon>
        <taxon>Streptomycetaceae</taxon>
        <taxon>Streptomyces</taxon>
    </lineage>
</organism>
<reference evidence="3" key="1">
    <citation type="journal article" date="2019" name="Int. J. Syst. Evol. Microbiol.">
        <title>The Global Catalogue of Microorganisms (GCM) 10K type strain sequencing project: providing services to taxonomists for standard genome sequencing and annotation.</title>
        <authorList>
            <consortium name="The Broad Institute Genomics Platform"/>
            <consortium name="The Broad Institute Genome Sequencing Center for Infectious Disease"/>
            <person name="Wu L."/>
            <person name="Ma J."/>
        </authorList>
    </citation>
    <scope>NUCLEOTIDE SEQUENCE [LARGE SCALE GENOMIC DNA]</scope>
    <source>
        <strain evidence="3">JCM 16925</strain>
    </source>
</reference>
<evidence type="ECO:0000313" key="2">
    <source>
        <dbReference type="EMBL" id="GAA4057082.1"/>
    </source>
</evidence>
<sequence length="70" mass="8212">MVPAFGLLTWLVIRTRQRELKTFREELPAYTVAGWLTPAEPFALGSMRAPHRPPPRRQTGRAWWRSTRHT</sequence>
<keyword evidence="3" id="KW-1185">Reference proteome</keyword>
<evidence type="ECO:0000313" key="3">
    <source>
        <dbReference type="Proteomes" id="UP001499984"/>
    </source>
</evidence>
<feature type="region of interest" description="Disordered" evidence="1">
    <location>
        <begin position="46"/>
        <end position="70"/>
    </location>
</feature>
<accession>A0ABP7V1B3</accession>
<name>A0ABP7V1B3_9ACTN</name>
<gene>
    <name evidence="2" type="ORF">GCM10022233_31680</name>
</gene>
<comment type="caution">
    <text evidence="2">The sequence shown here is derived from an EMBL/GenBank/DDBJ whole genome shotgun (WGS) entry which is preliminary data.</text>
</comment>
<proteinExistence type="predicted"/>